<dbReference type="CDD" id="cd04275">
    <property type="entry name" value="ZnMc_pappalysin_like"/>
    <property type="match status" value="1"/>
</dbReference>
<proteinExistence type="inferred from homology"/>
<evidence type="ECO:0000313" key="12">
    <source>
        <dbReference type="Proteomes" id="UP000291124"/>
    </source>
</evidence>
<comment type="similarity">
    <text evidence="1">Belongs to the peptidase M43B family.</text>
</comment>
<dbReference type="OrthoDB" id="6278496at2"/>
<keyword evidence="5" id="KW-0378">Hydrolase</keyword>
<dbReference type="GO" id="GO:0008237">
    <property type="term" value="F:metallopeptidase activity"/>
    <property type="evidence" value="ECO:0007669"/>
    <property type="project" value="UniProtKB-KW"/>
</dbReference>
<dbReference type="NCBIfam" id="TIGR04183">
    <property type="entry name" value="Por_Secre_tail"/>
    <property type="match status" value="1"/>
</dbReference>
<dbReference type="Gene3D" id="3.40.390.10">
    <property type="entry name" value="Collagenase (Catalytic Domain)"/>
    <property type="match status" value="1"/>
</dbReference>
<dbReference type="SUPFAM" id="SSF55486">
    <property type="entry name" value="Metalloproteases ('zincins'), catalytic domain"/>
    <property type="match status" value="1"/>
</dbReference>
<sequence length="695" mass="75548">MKIFSAVSARFTLALFGLLILGNAYSQNKTSTNRIIFGKEVKNAVANPTNGKIRCISTEYEQFLQEKNPQRSKENQFESWLAPLAKKQMATRTNAKTAAVITIPVVVHIIHSGQAIGTAPNISDAQVESQIAVLNQDYRRQAGTPGFNANLVGADVEIEFVLAKVDPNGNPTNGIERINFAQPSWEDVDLESTVKPATIWDPNQYLNMWTVKFTDNTLLGYAQFPDSSTLPGISSTNGAANTDGVVASFDVFGSNDFGSGFILAAPYNKGRTMSHEVGHFLGLRHIWGDGNGDESTNKPDCTATDYCADTPQVGWEHYSCGTYDTCAASTGNDMPENYMDYTNDTCMNIFTTDQKTRITTVMANSPRRVSLKTSTKGTAIPLFANDAELQIEKDYSLVNVSDCASLPAPTNKKITLSNRGTTTLTVVTINYAIAGGTNQVQAWTGSLAPNQSTMVTLLNTASYGILTASIGTTNSSADQRASNNTDTEPFSPVNYNFTNYVFNLQQDFYGSEITWDLKDKDGIIIYSGGPYTDKPSEILPLPALITQNWTLANNQCYTFTIQDSQADGICCLGGNGFYNIKSAAGSTTIASGASYGQLSRWHFTTNTLGTTSFDSANDIYLYPNPTKDYINLNIPSEYGLPKSLTINNSLGQIISRKEVAAASDLSINTSALSKGVYFIIIDKDSQTKTLQFIKE</sequence>
<evidence type="ECO:0000256" key="7">
    <source>
        <dbReference type="ARBA" id="ARBA00023049"/>
    </source>
</evidence>
<evidence type="ECO:0000259" key="10">
    <source>
        <dbReference type="Pfam" id="PF18962"/>
    </source>
</evidence>
<keyword evidence="3" id="KW-0479">Metal-binding</keyword>
<dbReference type="EMBL" id="CP037933">
    <property type="protein sequence ID" value="QBN19137.1"/>
    <property type="molecule type" value="Genomic_DNA"/>
</dbReference>
<keyword evidence="7" id="KW-0482">Metalloprotease</keyword>
<evidence type="ECO:0000259" key="9">
    <source>
        <dbReference type="Pfam" id="PF05572"/>
    </source>
</evidence>
<keyword evidence="4" id="KW-0732">Signal</keyword>
<keyword evidence="2" id="KW-0645">Protease</keyword>
<reference evidence="12" key="1">
    <citation type="submission" date="2019-03" db="EMBL/GenBank/DDBJ databases">
        <title>Flavobacterium sp.</title>
        <authorList>
            <person name="Kim H."/>
        </authorList>
    </citation>
    <scope>NUCLEOTIDE SEQUENCE [LARGE SCALE GENOMIC DNA]</scope>
    <source>
        <strain evidence="12">GS13</strain>
    </source>
</reference>
<dbReference type="GO" id="GO:0046872">
    <property type="term" value="F:metal ion binding"/>
    <property type="evidence" value="ECO:0007669"/>
    <property type="project" value="UniProtKB-KW"/>
</dbReference>
<evidence type="ECO:0000313" key="11">
    <source>
        <dbReference type="EMBL" id="QBN19137.1"/>
    </source>
</evidence>
<evidence type="ECO:0000256" key="6">
    <source>
        <dbReference type="ARBA" id="ARBA00022833"/>
    </source>
</evidence>
<organism evidence="11 12">
    <name type="scientific">Flavobacterium nackdongense</name>
    <dbReference type="NCBI Taxonomy" id="2547394"/>
    <lineage>
        <taxon>Bacteria</taxon>
        <taxon>Pseudomonadati</taxon>
        <taxon>Bacteroidota</taxon>
        <taxon>Flavobacteriia</taxon>
        <taxon>Flavobacteriales</taxon>
        <taxon>Flavobacteriaceae</taxon>
        <taxon>Flavobacterium</taxon>
    </lineage>
</organism>
<evidence type="ECO:0000256" key="4">
    <source>
        <dbReference type="ARBA" id="ARBA00022729"/>
    </source>
</evidence>
<evidence type="ECO:0000256" key="1">
    <source>
        <dbReference type="ARBA" id="ARBA00008721"/>
    </source>
</evidence>
<keyword evidence="8" id="KW-1015">Disulfide bond</keyword>
<keyword evidence="12" id="KW-1185">Reference proteome</keyword>
<dbReference type="PANTHER" id="PTHR47466">
    <property type="match status" value="1"/>
</dbReference>
<dbReference type="AlphaFoldDB" id="A0A4P6YEJ1"/>
<dbReference type="GO" id="GO:0006508">
    <property type="term" value="P:proteolysis"/>
    <property type="evidence" value="ECO:0007669"/>
    <property type="project" value="UniProtKB-KW"/>
</dbReference>
<feature type="domain" description="Peptidase M43 pregnancy-associated plasma-A" evidence="9">
    <location>
        <begin position="257"/>
        <end position="362"/>
    </location>
</feature>
<feature type="domain" description="Secretion system C-terminal sorting" evidence="10">
    <location>
        <begin position="621"/>
        <end position="689"/>
    </location>
</feature>
<name>A0A4P6YEJ1_9FLAO</name>
<dbReference type="RefSeq" id="WP_133276656.1">
    <property type="nucleotide sequence ID" value="NZ_CP037933.1"/>
</dbReference>
<dbReference type="KEGG" id="fnk:E1750_10110"/>
<evidence type="ECO:0000256" key="2">
    <source>
        <dbReference type="ARBA" id="ARBA00022670"/>
    </source>
</evidence>
<evidence type="ECO:0000256" key="5">
    <source>
        <dbReference type="ARBA" id="ARBA00022801"/>
    </source>
</evidence>
<evidence type="ECO:0000256" key="8">
    <source>
        <dbReference type="ARBA" id="ARBA00023157"/>
    </source>
</evidence>
<dbReference type="Pfam" id="PF18962">
    <property type="entry name" value="Por_Secre_tail"/>
    <property type="match status" value="1"/>
</dbReference>
<dbReference type="Proteomes" id="UP000291124">
    <property type="component" value="Chromosome"/>
</dbReference>
<accession>A0A4P6YEJ1</accession>
<dbReference type="InterPro" id="IPR008754">
    <property type="entry name" value="Peptidase_M43"/>
</dbReference>
<dbReference type="PANTHER" id="PTHR47466:SF1">
    <property type="entry name" value="METALLOPROTEASE MEP1 (AFU_ORTHOLOGUE AFUA_1G07730)-RELATED"/>
    <property type="match status" value="1"/>
</dbReference>
<dbReference type="InterPro" id="IPR026444">
    <property type="entry name" value="Secre_tail"/>
</dbReference>
<evidence type="ECO:0000256" key="3">
    <source>
        <dbReference type="ARBA" id="ARBA00022723"/>
    </source>
</evidence>
<dbReference type="InterPro" id="IPR024079">
    <property type="entry name" value="MetalloPept_cat_dom_sf"/>
</dbReference>
<gene>
    <name evidence="11" type="ORF">E1750_10110</name>
</gene>
<keyword evidence="6" id="KW-0862">Zinc</keyword>
<protein>
    <submittedName>
        <fullName evidence="11">T9SS type A sorting domain-containing protein</fullName>
    </submittedName>
</protein>
<dbReference type="Pfam" id="PF05572">
    <property type="entry name" value="Peptidase_M43"/>
    <property type="match status" value="1"/>
</dbReference>